<keyword evidence="1" id="KW-0472">Membrane</keyword>
<proteinExistence type="predicted"/>
<organism evidence="2 3">
    <name type="scientific">Zestosphaera tikiterensis</name>
    <dbReference type="NCBI Taxonomy" id="1973259"/>
    <lineage>
        <taxon>Archaea</taxon>
        <taxon>Thermoproteota</taxon>
        <taxon>Thermoprotei</taxon>
        <taxon>Desulfurococcales</taxon>
        <taxon>Desulfurococcaceae</taxon>
        <taxon>Zestosphaera</taxon>
    </lineage>
</organism>
<dbReference type="AlphaFoldDB" id="A0A2R7Y9C1"/>
<dbReference type="Proteomes" id="UP000244093">
    <property type="component" value="Unassembled WGS sequence"/>
</dbReference>
<sequence>MKWVKYINPTDGDGQAFGTCVFGDYVAALGSTGGKPYVALLSKSDGSVVREWKSTDSWAGWFINCVSINGKLYVIGNPGIYVFDADLNILANIKVVDLSDYFSLAHDGKALYVGGWVGEDVNGDGEKEAVWLVEKRDPRDLSLISSKKIYVGSWKGGTIYDIDVEPFTGRIWTVGGYADSKDTEHSLIAVLDSDLEVLKVIDYPDGSEGYVGGFNGVAFDGKGYVYASGILGIAKFSLDGELVAVNRDVERAPKIVYGYDHLHAFRVEYIKACLRHVLYIYDTNLSLVKKYVLSESIDADSYFNVHGRPTLEESNIYVVSFDKALGEGNLRFVVYFLQIESTPASETMSTVATTSPTVTTAATTGLMPQETSTVATTSATQVLPGIQLGVALAVIGVIAAIATVAVFVPRKR</sequence>
<reference evidence="2 3" key="1">
    <citation type="journal article" date="2018" name="Syst. Appl. Microbiol.">
        <title>A new symbiotic nanoarchaeote (Candidatus Nanoclepta minutus) and its host (Zestosphaera tikiterensis gen. nov., sp. nov.) from a New Zealand hot spring.</title>
        <authorList>
            <person name="St John E."/>
            <person name="Liu Y."/>
            <person name="Podar M."/>
            <person name="Stott M.B."/>
            <person name="Meneghin J."/>
            <person name="Chen Z."/>
            <person name="Lagutin K."/>
            <person name="Mitchell K."/>
            <person name="Reysenbach A.L."/>
        </authorList>
    </citation>
    <scope>NUCLEOTIDE SEQUENCE [LARGE SCALE GENOMIC DNA]</scope>
    <source>
        <strain evidence="2">NZ3</strain>
    </source>
</reference>
<comment type="caution">
    <text evidence="2">The sequence shown here is derived from an EMBL/GenBank/DDBJ whole genome shotgun (WGS) entry which is preliminary data.</text>
</comment>
<keyword evidence="1" id="KW-0812">Transmembrane</keyword>
<dbReference type="EMBL" id="NBVN01000001">
    <property type="protein sequence ID" value="PUA33919.1"/>
    <property type="molecule type" value="Genomic_DNA"/>
</dbReference>
<gene>
    <name evidence="2" type="ORF">B7O98_00420</name>
</gene>
<evidence type="ECO:0000313" key="2">
    <source>
        <dbReference type="EMBL" id="PUA33919.1"/>
    </source>
</evidence>
<name>A0A2R7Y9C1_9CREN</name>
<protein>
    <submittedName>
        <fullName evidence="2">Uncharacterized protein</fullName>
    </submittedName>
</protein>
<evidence type="ECO:0000256" key="1">
    <source>
        <dbReference type="SAM" id="Phobius"/>
    </source>
</evidence>
<accession>A0A2R7Y9C1</accession>
<feature type="transmembrane region" description="Helical" evidence="1">
    <location>
        <begin position="388"/>
        <end position="408"/>
    </location>
</feature>
<evidence type="ECO:0000313" key="3">
    <source>
        <dbReference type="Proteomes" id="UP000244093"/>
    </source>
</evidence>
<dbReference type="SUPFAM" id="SSF63825">
    <property type="entry name" value="YWTD domain"/>
    <property type="match status" value="1"/>
</dbReference>
<keyword evidence="1" id="KW-1133">Transmembrane helix</keyword>